<accession>A0A8X7VFJ3</accession>
<dbReference type="EMBL" id="JAAMPC010000005">
    <property type="protein sequence ID" value="KAG2310578.1"/>
    <property type="molecule type" value="Genomic_DNA"/>
</dbReference>
<keyword evidence="2" id="KW-1185">Reference proteome</keyword>
<evidence type="ECO:0008006" key="3">
    <source>
        <dbReference type="Google" id="ProtNLM"/>
    </source>
</evidence>
<reference evidence="1 2" key="1">
    <citation type="submission" date="2020-02" db="EMBL/GenBank/DDBJ databases">
        <authorList>
            <person name="Ma Q."/>
            <person name="Huang Y."/>
            <person name="Song X."/>
            <person name="Pei D."/>
        </authorList>
    </citation>
    <scope>NUCLEOTIDE SEQUENCE [LARGE SCALE GENOMIC DNA]</scope>
    <source>
        <strain evidence="1">Sxm20200214</strain>
        <tissue evidence="1">Leaf</tissue>
    </source>
</reference>
<dbReference type="AlphaFoldDB" id="A0A8X7VFJ3"/>
<organism evidence="1 2">
    <name type="scientific">Brassica carinata</name>
    <name type="common">Ethiopian mustard</name>
    <name type="synonym">Abyssinian cabbage</name>
    <dbReference type="NCBI Taxonomy" id="52824"/>
    <lineage>
        <taxon>Eukaryota</taxon>
        <taxon>Viridiplantae</taxon>
        <taxon>Streptophyta</taxon>
        <taxon>Embryophyta</taxon>
        <taxon>Tracheophyta</taxon>
        <taxon>Spermatophyta</taxon>
        <taxon>Magnoliopsida</taxon>
        <taxon>eudicotyledons</taxon>
        <taxon>Gunneridae</taxon>
        <taxon>Pentapetalae</taxon>
        <taxon>rosids</taxon>
        <taxon>malvids</taxon>
        <taxon>Brassicales</taxon>
        <taxon>Brassicaceae</taxon>
        <taxon>Brassiceae</taxon>
        <taxon>Brassica</taxon>
    </lineage>
</organism>
<comment type="caution">
    <text evidence="1">The sequence shown here is derived from an EMBL/GenBank/DDBJ whole genome shotgun (WGS) entry which is preliminary data.</text>
</comment>
<proteinExistence type="predicted"/>
<dbReference type="SUPFAM" id="SSF117281">
    <property type="entry name" value="Kelch motif"/>
    <property type="match status" value="1"/>
</dbReference>
<evidence type="ECO:0000313" key="2">
    <source>
        <dbReference type="Proteomes" id="UP000886595"/>
    </source>
</evidence>
<dbReference type="InterPro" id="IPR015915">
    <property type="entry name" value="Kelch-typ_b-propeller"/>
</dbReference>
<protein>
    <recommendedName>
        <fullName evidence="3">F-box/kelch-repeat protein</fullName>
    </recommendedName>
</protein>
<name>A0A8X7VFJ3_BRACI</name>
<dbReference type="Proteomes" id="UP000886595">
    <property type="component" value="Unassembled WGS sequence"/>
</dbReference>
<sequence>MDGEKIYTLDRKQRVHAFDHKTLVWSSLLNGSPLSVFWKECSCVVDGMLYSIDTKCIFDHPIVVFNPEEGFWRPVGLRGKSNPYASCALLRGV</sequence>
<gene>
    <name evidence="1" type="ORF">Bca52824_022135</name>
</gene>
<evidence type="ECO:0000313" key="1">
    <source>
        <dbReference type="EMBL" id="KAG2310578.1"/>
    </source>
</evidence>